<keyword evidence="7 8" id="KW-0472">Membrane</keyword>
<keyword evidence="6 8" id="KW-1133">Transmembrane helix</keyword>
<sequence length="234" mass="24978">MASTVLSYQKTEFSRGLLAGSSIAIGYLPAAITFGLLAKGTGLTFIEAMAMSMFVFAGAAQYMALNLLAIGTGAFEVIFTTFIVNIRHLLMSASVNERVEDAHPVIKACYSFGLTDEVFAVTSTQEGKVKTGFIFGVAIMAYFSWVLNTGIGYVVGSALPDSLQQSMAIALYAMFIALLMPSLKKQRKVVILASSAAVLNSFFSIMLPSGWSIILATLFASLAVEYILPQKGDS</sequence>
<comment type="subcellular location">
    <subcellularLocation>
        <location evidence="1">Cell membrane</location>
        <topology evidence="1">Multi-pass membrane protein</topology>
    </subcellularLocation>
</comment>
<dbReference type="RefSeq" id="WP_368503741.1">
    <property type="nucleotide sequence ID" value="NZ_CP162551.1"/>
</dbReference>
<name>A0AB39BQY5_9BACI</name>
<evidence type="ECO:0000256" key="5">
    <source>
        <dbReference type="ARBA" id="ARBA00022692"/>
    </source>
</evidence>
<proteinExistence type="inferred from homology"/>
<protein>
    <submittedName>
        <fullName evidence="9">AzlC family ABC transporter permease</fullName>
    </submittedName>
</protein>
<feature type="transmembrane region" description="Helical" evidence="8">
    <location>
        <begin position="45"/>
        <end position="64"/>
    </location>
</feature>
<dbReference type="GO" id="GO:1903785">
    <property type="term" value="P:L-valine transmembrane transport"/>
    <property type="evidence" value="ECO:0007669"/>
    <property type="project" value="TreeGrafter"/>
</dbReference>
<keyword evidence="4" id="KW-1003">Cell membrane</keyword>
<accession>A0AB39BQY5</accession>
<dbReference type="PANTHER" id="PTHR34979">
    <property type="entry name" value="INNER MEMBRANE PROTEIN YGAZ"/>
    <property type="match status" value="1"/>
</dbReference>
<organism evidence="9">
    <name type="scientific">Alkalihalophilus sp. As8PL</name>
    <dbReference type="NCBI Taxonomy" id="3237103"/>
    <lineage>
        <taxon>Bacteria</taxon>
        <taxon>Bacillati</taxon>
        <taxon>Bacillota</taxon>
        <taxon>Bacilli</taxon>
        <taxon>Bacillales</taxon>
        <taxon>Bacillaceae</taxon>
        <taxon>Alkalihalophilus</taxon>
    </lineage>
</organism>
<evidence type="ECO:0000256" key="6">
    <source>
        <dbReference type="ARBA" id="ARBA00022989"/>
    </source>
</evidence>
<dbReference type="AlphaFoldDB" id="A0AB39BQY5"/>
<dbReference type="PANTHER" id="PTHR34979:SF1">
    <property type="entry name" value="INNER MEMBRANE PROTEIN YGAZ"/>
    <property type="match status" value="1"/>
</dbReference>
<dbReference type="InterPro" id="IPR011606">
    <property type="entry name" value="Brnchd-chn_aa_trnsp_permease"/>
</dbReference>
<reference evidence="9" key="1">
    <citation type="submission" date="2024-07" db="EMBL/GenBank/DDBJ databases">
        <title>Identification and characteristics of an arsenic-resistant bacterial isolate, which belongs to a novel species.</title>
        <authorList>
            <person name="Juszczyk A."/>
            <person name="Kowalczyk A."/>
            <person name="Was K."/>
            <person name="Kosowicz W."/>
            <person name="Budzyn A."/>
            <person name="Latowski D."/>
        </authorList>
    </citation>
    <scope>NUCLEOTIDE SEQUENCE</scope>
    <source>
        <strain evidence="9">As8PL</strain>
    </source>
</reference>
<comment type="similarity">
    <text evidence="2">Belongs to the AzlC family.</text>
</comment>
<evidence type="ECO:0000256" key="2">
    <source>
        <dbReference type="ARBA" id="ARBA00010735"/>
    </source>
</evidence>
<keyword evidence="5 8" id="KW-0812">Transmembrane</keyword>
<feature type="transmembrane region" description="Helical" evidence="8">
    <location>
        <begin position="16"/>
        <end position="38"/>
    </location>
</feature>
<dbReference type="GO" id="GO:0005886">
    <property type="term" value="C:plasma membrane"/>
    <property type="evidence" value="ECO:0007669"/>
    <property type="project" value="UniProtKB-SubCell"/>
</dbReference>
<feature type="transmembrane region" description="Helical" evidence="8">
    <location>
        <begin position="133"/>
        <end position="156"/>
    </location>
</feature>
<evidence type="ECO:0000313" key="9">
    <source>
        <dbReference type="EMBL" id="XDI36277.1"/>
    </source>
</evidence>
<feature type="transmembrane region" description="Helical" evidence="8">
    <location>
        <begin position="70"/>
        <end position="90"/>
    </location>
</feature>
<evidence type="ECO:0000256" key="8">
    <source>
        <dbReference type="SAM" id="Phobius"/>
    </source>
</evidence>
<evidence type="ECO:0000256" key="7">
    <source>
        <dbReference type="ARBA" id="ARBA00023136"/>
    </source>
</evidence>
<dbReference type="EMBL" id="CP162551">
    <property type="protein sequence ID" value="XDI36277.1"/>
    <property type="molecule type" value="Genomic_DNA"/>
</dbReference>
<feature type="transmembrane region" description="Helical" evidence="8">
    <location>
        <begin position="162"/>
        <end position="180"/>
    </location>
</feature>
<dbReference type="Pfam" id="PF03591">
    <property type="entry name" value="AzlC"/>
    <property type="match status" value="1"/>
</dbReference>
<gene>
    <name evidence="9" type="ORF">AB3N04_16460</name>
</gene>
<evidence type="ECO:0000256" key="1">
    <source>
        <dbReference type="ARBA" id="ARBA00004651"/>
    </source>
</evidence>
<evidence type="ECO:0000256" key="4">
    <source>
        <dbReference type="ARBA" id="ARBA00022475"/>
    </source>
</evidence>
<evidence type="ECO:0000256" key="3">
    <source>
        <dbReference type="ARBA" id="ARBA00022448"/>
    </source>
</evidence>
<keyword evidence="3" id="KW-0813">Transport</keyword>